<evidence type="ECO:0000256" key="1">
    <source>
        <dbReference type="SAM" id="MobiDB-lite"/>
    </source>
</evidence>
<reference evidence="2 3" key="1">
    <citation type="submission" date="2015-02" db="EMBL/GenBank/DDBJ databases">
        <title>Draft genome sequence of Kitasatospora griseola MF730-N6, a bafilomycin, terpentecin and satosporin producer.</title>
        <authorList>
            <person name="Arens J.C."/>
            <person name="Haltli B."/>
            <person name="Kerr R.G."/>
        </authorList>
    </citation>
    <scope>NUCLEOTIDE SEQUENCE [LARGE SCALE GENOMIC DNA]</scope>
    <source>
        <strain evidence="2 3">MF730-N6</strain>
    </source>
</reference>
<keyword evidence="3" id="KW-1185">Reference proteome</keyword>
<organism evidence="2 3">
    <name type="scientific">Kitasatospora griseola</name>
    <name type="common">Streptomyces griseolosporeus</name>
    <dbReference type="NCBI Taxonomy" id="2064"/>
    <lineage>
        <taxon>Bacteria</taxon>
        <taxon>Bacillati</taxon>
        <taxon>Actinomycetota</taxon>
        <taxon>Actinomycetes</taxon>
        <taxon>Kitasatosporales</taxon>
        <taxon>Streptomycetaceae</taxon>
        <taxon>Kitasatospora</taxon>
    </lineage>
</organism>
<dbReference type="PATRIC" id="fig|2064.6.peg.5"/>
<protein>
    <submittedName>
        <fullName evidence="2">Uncharacterized protein</fullName>
    </submittedName>
</protein>
<name>A0A0D0Q0V5_KITGR</name>
<proteinExistence type="predicted"/>
<feature type="region of interest" description="Disordered" evidence="1">
    <location>
        <begin position="1"/>
        <end position="28"/>
    </location>
</feature>
<accession>A0A0D0Q0V5</accession>
<dbReference type="Proteomes" id="UP000032066">
    <property type="component" value="Unassembled WGS sequence"/>
</dbReference>
<dbReference type="EMBL" id="JXZB01000001">
    <property type="protein sequence ID" value="KIQ66137.1"/>
    <property type="molecule type" value="Genomic_DNA"/>
</dbReference>
<sequence>MGAATQPGDPVDSILTSAHPARRAGPGSSFTVTARCGLGLPATVSGAACYEQVSSISVSAAFSVSVTNRPWTYLTSVQARE</sequence>
<comment type="caution">
    <text evidence="2">The sequence shown here is derived from an EMBL/GenBank/DDBJ whole genome shotgun (WGS) entry which is preliminary data.</text>
</comment>
<dbReference type="AlphaFoldDB" id="A0A0D0Q0V5"/>
<gene>
    <name evidence="2" type="ORF">TR51_00015</name>
</gene>
<evidence type="ECO:0000313" key="2">
    <source>
        <dbReference type="EMBL" id="KIQ66137.1"/>
    </source>
</evidence>
<evidence type="ECO:0000313" key="3">
    <source>
        <dbReference type="Proteomes" id="UP000032066"/>
    </source>
</evidence>